<dbReference type="InterPro" id="IPR012997">
    <property type="entry name" value="RplA"/>
</dbReference>
<dbReference type="NCBIfam" id="TIGR00413">
    <property type="entry name" value="rlpA"/>
    <property type="match status" value="1"/>
</dbReference>
<gene>
    <name evidence="3" type="primary">rlpA</name>
    <name evidence="6" type="ORF">COV72_01870</name>
</gene>
<comment type="function">
    <text evidence="3">Lytic transglycosylase with a strong preference for naked glycan strands that lack stem peptides.</text>
</comment>
<dbReference type="InterPro" id="IPR036908">
    <property type="entry name" value="RlpA-like_sf"/>
</dbReference>
<dbReference type="GO" id="GO:0000270">
    <property type="term" value="P:peptidoglycan metabolic process"/>
    <property type="evidence" value="ECO:0007669"/>
    <property type="project" value="UniProtKB-UniRule"/>
</dbReference>
<dbReference type="Proteomes" id="UP000229641">
    <property type="component" value="Unassembled WGS sequence"/>
</dbReference>
<reference evidence="6 7" key="1">
    <citation type="submission" date="2017-09" db="EMBL/GenBank/DDBJ databases">
        <title>Depth-based differentiation of microbial function through sediment-hosted aquifers and enrichment of novel symbionts in the deep terrestrial subsurface.</title>
        <authorList>
            <person name="Probst A.J."/>
            <person name="Ladd B."/>
            <person name="Jarett J.K."/>
            <person name="Geller-Mcgrath D.E."/>
            <person name="Sieber C.M."/>
            <person name="Emerson J.B."/>
            <person name="Anantharaman K."/>
            <person name="Thomas B.C."/>
            <person name="Malmstrom R."/>
            <person name="Stieglmeier M."/>
            <person name="Klingl A."/>
            <person name="Woyke T."/>
            <person name="Ryan C.M."/>
            <person name="Banfield J.F."/>
        </authorList>
    </citation>
    <scope>NUCLEOTIDE SEQUENCE [LARGE SCALE GENOMIC DNA]</scope>
    <source>
        <strain evidence="6">CG11_big_fil_rev_8_21_14_0_20_42_13</strain>
    </source>
</reference>
<dbReference type="GO" id="GO:0071555">
    <property type="term" value="P:cell wall organization"/>
    <property type="evidence" value="ECO:0007669"/>
    <property type="project" value="UniProtKB-KW"/>
</dbReference>
<proteinExistence type="inferred from homology"/>
<comment type="similarity">
    <text evidence="3 4">Belongs to the RlpA family.</text>
</comment>
<comment type="caution">
    <text evidence="6">The sequence shown here is derived from an EMBL/GenBank/DDBJ whole genome shotgun (WGS) entry which is preliminary data.</text>
</comment>
<dbReference type="PANTHER" id="PTHR34183:SF1">
    <property type="entry name" value="ENDOLYTIC PEPTIDOGLYCAN TRANSGLYCOSYLASE RLPA"/>
    <property type="match status" value="1"/>
</dbReference>
<dbReference type="PANTHER" id="PTHR34183">
    <property type="entry name" value="ENDOLYTIC PEPTIDOGLYCAN TRANSGLYCOSYLASE RLPA"/>
    <property type="match status" value="1"/>
</dbReference>
<sequence length="129" mass="14577">MPFGINNKRAIFVFILGLGMVLFFGVEIHDCYCFVGTASWYGKRFGGRKTASGEIFDPEKLTAAHRRLPIGTKVKVTNLKNNRQIIVEINDRGPYIPGRIIDLSRKAARDLDMLKDGLSRVHLEIMQPD</sequence>
<evidence type="ECO:0000256" key="2">
    <source>
        <dbReference type="ARBA" id="ARBA00023316"/>
    </source>
</evidence>
<dbReference type="AlphaFoldDB" id="A0A2H0LZ79"/>
<dbReference type="CDD" id="cd22268">
    <property type="entry name" value="DPBB_RlpA-like"/>
    <property type="match status" value="1"/>
</dbReference>
<dbReference type="EC" id="4.2.2.-" evidence="3"/>
<dbReference type="EMBL" id="PCWA01000026">
    <property type="protein sequence ID" value="PIQ89686.1"/>
    <property type="molecule type" value="Genomic_DNA"/>
</dbReference>
<keyword evidence="1 3" id="KW-0456">Lyase</keyword>
<name>A0A2H0LZ79_9BACT</name>
<evidence type="ECO:0000256" key="1">
    <source>
        <dbReference type="ARBA" id="ARBA00023239"/>
    </source>
</evidence>
<evidence type="ECO:0000313" key="6">
    <source>
        <dbReference type="EMBL" id="PIQ89686.1"/>
    </source>
</evidence>
<evidence type="ECO:0000259" key="5">
    <source>
        <dbReference type="Pfam" id="PF03330"/>
    </source>
</evidence>
<dbReference type="GO" id="GO:0008932">
    <property type="term" value="F:lytic endotransglycosylase activity"/>
    <property type="evidence" value="ECO:0007669"/>
    <property type="project" value="UniProtKB-UniRule"/>
</dbReference>
<feature type="domain" description="RlpA-like protein double-psi beta-barrel" evidence="5">
    <location>
        <begin position="35"/>
        <end position="122"/>
    </location>
</feature>
<dbReference type="InterPro" id="IPR034718">
    <property type="entry name" value="RlpA"/>
</dbReference>
<dbReference type="HAMAP" id="MF_02071">
    <property type="entry name" value="RlpA"/>
    <property type="match status" value="1"/>
</dbReference>
<accession>A0A2H0LZ79</accession>
<keyword evidence="2 3" id="KW-0961">Cell wall biogenesis/degradation</keyword>
<protein>
    <recommendedName>
        <fullName evidence="3">Probable endolytic peptidoglycan transglycosylase RlpA</fullName>
        <ecNumber evidence="3">4.2.2.-</ecNumber>
    </recommendedName>
</protein>
<dbReference type="InterPro" id="IPR009009">
    <property type="entry name" value="RlpA-like_DPBB"/>
</dbReference>
<evidence type="ECO:0000256" key="3">
    <source>
        <dbReference type="HAMAP-Rule" id="MF_02071"/>
    </source>
</evidence>
<evidence type="ECO:0000256" key="4">
    <source>
        <dbReference type="RuleBase" id="RU003495"/>
    </source>
</evidence>
<dbReference type="Pfam" id="PF03330">
    <property type="entry name" value="DPBB_1"/>
    <property type="match status" value="1"/>
</dbReference>
<keyword evidence="6" id="KW-0449">Lipoprotein</keyword>
<dbReference type="Gene3D" id="2.40.40.10">
    <property type="entry name" value="RlpA-like domain"/>
    <property type="match status" value="1"/>
</dbReference>
<dbReference type="SUPFAM" id="SSF50685">
    <property type="entry name" value="Barwin-like endoglucanases"/>
    <property type="match status" value="1"/>
</dbReference>
<evidence type="ECO:0000313" key="7">
    <source>
        <dbReference type="Proteomes" id="UP000229641"/>
    </source>
</evidence>
<organism evidence="6 7">
    <name type="scientific">Candidatus Ghiorseimicrobium undicola</name>
    <dbReference type="NCBI Taxonomy" id="1974746"/>
    <lineage>
        <taxon>Bacteria</taxon>
        <taxon>Pseudomonadati</taxon>
        <taxon>Candidatus Omnitrophota</taxon>
        <taxon>Candidatus Ghiorseimicrobium</taxon>
    </lineage>
</organism>